<protein>
    <submittedName>
        <fullName evidence="1">Uncharacterized protein</fullName>
    </submittedName>
</protein>
<reference evidence="1 2" key="1">
    <citation type="submission" date="2013-11" db="EMBL/GenBank/DDBJ databases">
        <title>Genome sequencing of Stegodyphus mimosarum.</title>
        <authorList>
            <person name="Bechsgaard J."/>
        </authorList>
    </citation>
    <scope>NUCLEOTIDE SEQUENCE [LARGE SCALE GENOMIC DNA]</scope>
</reference>
<organism evidence="1 2">
    <name type="scientific">Stegodyphus mimosarum</name>
    <name type="common">African social velvet spider</name>
    <dbReference type="NCBI Taxonomy" id="407821"/>
    <lineage>
        <taxon>Eukaryota</taxon>
        <taxon>Metazoa</taxon>
        <taxon>Ecdysozoa</taxon>
        <taxon>Arthropoda</taxon>
        <taxon>Chelicerata</taxon>
        <taxon>Arachnida</taxon>
        <taxon>Araneae</taxon>
        <taxon>Araneomorphae</taxon>
        <taxon>Entelegynae</taxon>
        <taxon>Eresoidea</taxon>
        <taxon>Eresidae</taxon>
        <taxon>Stegodyphus</taxon>
    </lineage>
</organism>
<evidence type="ECO:0000313" key="2">
    <source>
        <dbReference type="Proteomes" id="UP000054359"/>
    </source>
</evidence>
<dbReference type="EMBL" id="KK117298">
    <property type="protein sequence ID" value="KFM70096.1"/>
    <property type="molecule type" value="Genomic_DNA"/>
</dbReference>
<dbReference type="AlphaFoldDB" id="A0A087TYA7"/>
<dbReference type="Proteomes" id="UP000054359">
    <property type="component" value="Unassembled WGS sequence"/>
</dbReference>
<feature type="non-terminal residue" evidence="1">
    <location>
        <position position="1"/>
    </location>
</feature>
<sequence length="41" mass="4542">IIKVETKNKVVTCTHTSLVVIYDNLILSQKVKTVITLVVST</sequence>
<gene>
    <name evidence="1" type="ORF">X975_05769</name>
</gene>
<keyword evidence="2" id="KW-1185">Reference proteome</keyword>
<evidence type="ECO:0000313" key="1">
    <source>
        <dbReference type="EMBL" id="KFM70096.1"/>
    </source>
</evidence>
<proteinExistence type="predicted"/>
<feature type="non-terminal residue" evidence="1">
    <location>
        <position position="41"/>
    </location>
</feature>
<accession>A0A087TYA7</accession>
<name>A0A087TYA7_STEMI</name>